<evidence type="ECO:0000313" key="4">
    <source>
        <dbReference type="Proteomes" id="UP000799302"/>
    </source>
</evidence>
<dbReference type="Pfam" id="PF00106">
    <property type="entry name" value="adh_short"/>
    <property type="match status" value="1"/>
</dbReference>
<proteinExistence type="inferred from homology"/>
<keyword evidence="4" id="KW-1185">Reference proteome</keyword>
<accession>A0A6A6UF67</accession>
<dbReference type="Gene3D" id="3.40.50.720">
    <property type="entry name" value="NAD(P)-binding Rossmann-like Domain"/>
    <property type="match status" value="1"/>
</dbReference>
<name>A0A6A6UF67_9PEZI</name>
<organism evidence="3 4">
    <name type="scientific">Microthyrium microscopicum</name>
    <dbReference type="NCBI Taxonomy" id="703497"/>
    <lineage>
        <taxon>Eukaryota</taxon>
        <taxon>Fungi</taxon>
        <taxon>Dikarya</taxon>
        <taxon>Ascomycota</taxon>
        <taxon>Pezizomycotina</taxon>
        <taxon>Dothideomycetes</taxon>
        <taxon>Dothideomycetes incertae sedis</taxon>
        <taxon>Microthyriales</taxon>
        <taxon>Microthyriaceae</taxon>
        <taxon>Microthyrium</taxon>
    </lineage>
</organism>
<reference evidence="3" key="1">
    <citation type="journal article" date="2020" name="Stud. Mycol.">
        <title>101 Dothideomycetes genomes: a test case for predicting lifestyles and emergence of pathogens.</title>
        <authorList>
            <person name="Haridas S."/>
            <person name="Albert R."/>
            <person name="Binder M."/>
            <person name="Bloem J."/>
            <person name="Labutti K."/>
            <person name="Salamov A."/>
            <person name="Andreopoulos B."/>
            <person name="Baker S."/>
            <person name="Barry K."/>
            <person name="Bills G."/>
            <person name="Bluhm B."/>
            <person name="Cannon C."/>
            <person name="Castanera R."/>
            <person name="Culley D."/>
            <person name="Daum C."/>
            <person name="Ezra D."/>
            <person name="Gonzalez J."/>
            <person name="Henrissat B."/>
            <person name="Kuo A."/>
            <person name="Liang C."/>
            <person name="Lipzen A."/>
            <person name="Lutzoni F."/>
            <person name="Magnuson J."/>
            <person name="Mondo S."/>
            <person name="Nolan M."/>
            <person name="Ohm R."/>
            <person name="Pangilinan J."/>
            <person name="Park H.-J."/>
            <person name="Ramirez L."/>
            <person name="Alfaro M."/>
            <person name="Sun H."/>
            <person name="Tritt A."/>
            <person name="Yoshinaga Y."/>
            <person name="Zwiers L.-H."/>
            <person name="Turgeon B."/>
            <person name="Goodwin S."/>
            <person name="Spatafora J."/>
            <person name="Crous P."/>
            <person name="Grigoriev I."/>
        </authorList>
    </citation>
    <scope>NUCLEOTIDE SEQUENCE</scope>
    <source>
        <strain evidence="3">CBS 115976</strain>
    </source>
</reference>
<dbReference type="Proteomes" id="UP000799302">
    <property type="component" value="Unassembled WGS sequence"/>
</dbReference>
<evidence type="ECO:0000313" key="3">
    <source>
        <dbReference type="EMBL" id="KAF2670127.1"/>
    </source>
</evidence>
<dbReference type="GO" id="GO:0016491">
    <property type="term" value="F:oxidoreductase activity"/>
    <property type="evidence" value="ECO:0007669"/>
    <property type="project" value="UniProtKB-KW"/>
</dbReference>
<protein>
    <submittedName>
        <fullName evidence="3">Putative short-chain dehydrogenase</fullName>
    </submittedName>
</protein>
<keyword evidence="2" id="KW-0560">Oxidoreductase</keyword>
<dbReference type="EMBL" id="MU004234">
    <property type="protein sequence ID" value="KAF2670127.1"/>
    <property type="molecule type" value="Genomic_DNA"/>
</dbReference>
<dbReference type="AlphaFoldDB" id="A0A6A6UF67"/>
<dbReference type="InterPro" id="IPR002347">
    <property type="entry name" value="SDR_fam"/>
</dbReference>
<sequence length="234" mass="24942">MSLSSPIALIFGAGKNTGAAVANAFFAKGYKIATVSRTTSTDSADNDKRLHIQSDMADPKSVSTVFQTVRKHFGEPSVVVYNAAANAHMNKSDPLQIPLDVAAKEININVLSALAAAKEAVVSFESLKSGSKSFIYTGNILNQKVILPLLSNGMGKSAAAHLMHASSDAYKDRGYRFYYADERTEAGEPVYSAIDGKAHGAFYVELSEKGAGSWLATFVKGKGYVDFSAQRSSI</sequence>
<dbReference type="SUPFAM" id="SSF51735">
    <property type="entry name" value="NAD(P)-binding Rossmann-fold domains"/>
    <property type="match status" value="1"/>
</dbReference>
<comment type="similarity">
    <text evidence="1">Belongs to the short-chain dehydrogenases/reductases (SDR) family.</text>
</comment>
<dbReference type="InterPro" id="IPR036291">
    <property type="entry name" value="NAD(P)-bd_dom_sf"/>
</dbReference>
<gene>
    <name evidence="3" type="ORF">BT63DRAFT_478320</name>
</gene>
<dbReference type="PANTHER" id="PTHR43669:SF4">
    <property type="entry name" value="SHORT-CHAIN DEHYDROGENASE"/>
    <property type="match status" value="1"/>
</dbReference>
<evidence type="ECO:0000256" key="1">
    <source>
        <dbReference type="ARBA" id="ARBA00006484"/>
    </source>
</evidence>
<dbReference type="PANTHER" id="PTHR43669">
    <property type="entry name" value="5-KETO-D-GLUCONATE 5-REDUCTASE"/>
    <property type="match status" value="1"/>
</dbReference>
<evidence type="ECO:0000256" key="2">
    <source>
        <dbReference type="ARBA" id="ARBA00023002"/>
    </source>
</evidence>
<dbReference type="OrthoDB" id="5336600at2759"/>